<dbReference type="InterPro" id="IPR018159">
    <property type="entry name" value="Spectrin/alpha-actinin"/>
</dbReference>
<comment type="subcellular location">
    <subcellularLocation>
        <location evidence="1">Nucleus membrane</location>
    </subcellularLocation>
</comment>
<dbReference type="PANTHER" id="PTHR14514:SF2">
    <property type="entry name" value="A-KINASE ANCHOR PROTEIN 6"/>
    <property type="match status" value="1"/>
</dbReference>
<feature type="region of interest" description="Disordered" evidence="6">
    <location>
        <begin position="175"/>
        <end position="260"/>
    </location>
</feature>
<evidence type="ECO:0000256" key="5">
    <source>
        <dbReference type="ARBA" id="ARBA00023242"/>
    </source>
</evidence>
<keyword evidence="4" id="KW-0472">Membrane</keyword>
<keyword evidence="3" id="KW-0677">Repeat</keyword>
<dbReference type="SUPFAM" id="SSF46966">
    <property type="entry name" value="Spectrin repeat"/>
    <property type="match status" value="3"/>
</dbReference>
<evidence type="ECO:0000256" key="6">
    <source>
        <dbReference type="SAM" id="MobiDB-lite"/>
    </source>
</evidence>
<name>A0ABQ9EVM2_TEGGR</name>
<evidence type="ECO:0000256" key="2">
    <source>
        <dbReference type="ARBA" id="ARBA00022553"/>
    </source>
</evidence>
<gene>
    <name evidence="7" type="ORF">KUTeg_014077</name>
</gene>
<feature type="compositionally biased region" description="Basic residues" evidence="6">
    <location>
        <begin position="199"/>
        <end position="210"/>
    </location>
</feature>
<feature type="compositionally biased region" description="Low complexity" evidence="6">
    <location>
        <begin position="211"/>
        <end position="240"/>
    </location>
</feature>
<evidence type="ECO:0000256" key="1">
    <source>
        <dbReference type="ARBA" id="ARBA00004126"/>
    </source>
</evidence>
<dbReference type="Pfam" id="PF00435">
    <property type="entry name" value="Spectrin"/>
    <property type="match status" value="3"/>
</dbReference>
<organism evidence="7 8">
    <name type="scientific">Tegillarca granosa</name>
    <name type="common">Malaysian cockle</name>
    <name type="synonym">Anadara granosa</name>
    <dbReference type="NCBI Taxonomy" id="220873"/>
    <lineage>
        <taxon>Eukaryota</taxon>
        <taxon>Metazoa</taxon>
        <taxon>Spiralia</taxon>
        <taxon>Lophotrochozoa</taxon>
        <taxon>Mollusca</taxon>
        <taxon>Bivalvia</taxon>
        <taxon>Autobranchia</taxon>
        <taxon>Pteriomorphia</taxon>
        <taxon>Arcoida</taxon>
        <taxon>Arcoidea</taxon>
        <taxon>Arcidae</taxon>
        <taxon>Tegillarca</taxon>
    </lineage>
</organism>
<feature type="compositionally biased region" description="Polar residues" evidence="6">
    <location>
        <begin position="616"/>
        <end position="630"/>
    </location>
</feature>
<sequence>MKEEFDNTRDSLLNWLTDIDMQLTNIEHLSSMDIPAKVREMKKIQDDIDNRSKKIADLDQTALYLIQKGDDLDAIRVQKELEDFKHYYLQVTGRVEKYQRKLNRLVDAQIDDIEIQERLSRGPDEIDILERQLKSEEPVMASYTLDWDTKDLEAYLEASPPISPPEKRRAVEHGIHQTRSMSPVRSISPARSLSPRRSVSPRRARSRSPTRTRSPARLASRSPLRSARLSHSPARSTDSLDSGRSDRSRKMRSGAASRGQGTKVDILLEQLVDAIEEAKIKLTLSETELRSHTPSGPGAKEKFDNYALYMSECEKSVDQVKCIERLLKTETGLTKIASADMEIRNVIHRWELLQANAIETDYRLSQQRHDWSQFRADLDNMLLWLDQAEDLQRSHTSLPSDISDLDSIIRQHKDFLLQLESRKPRVLSINLISKNYIDASTSEGRELQDKIREMNRRWDVVCNHATQLQKDLQVALIQCQEFHHTIHDLLLWLENVEVKIQKCEPVNLSADESALWTKYRRLKDLKSELEGNQPKVISLKDTADKLLLNTDSAEMLNAKDKMHIIANRLRALLRLCSSYTTSLEGRLQISPRPTTPLSGIDLLDSKSTGSSPGSSHTARTSTPRFSSTFRPASAVLRPSTRSPFALSRQLNRTT</sequence>
<dbReference type="Proteomes" id="UP001217089">
    <property type="component" value="Unassembled WGS sequence"/>
</dbReference>
<feature type="region of interest" description="Disordered" evidence="6">
    <location>
        <begin position="587"/>
        <end position="633"/>
    </location>
</feature>
<dbReference type="Gene3D" id="1.20.58.60">
    <property type="match status" value="2"/>
</dbReference>
<proteinExistence type="predicted"/>
<protein>
    <submittedName>
        <fullName evidence="7">Uncharacterized protein</fullName>
    </submittedName>
</protein>
<feature type="compositionally biased region" description="Low complexity" evidence="6">
    <location>
        <begin position="185"/>
        <end position="198"/>
    </location>
</feature>
<evidence type="ECO:0000256" key="4">
    <source>
        <dbReference type="ARBA" id="ARBA00023136"/>
    </source>
</evidence>
<evidence type="ECO:0000256" key="3">
    <source>
        <dbReference type="ARBA" id="ARBA00022737"/>
    </source>
</evidence>
<keyword evidence="2" id="KW-0597">Phosphoprotein</keyword>
<dbReference type="PANTHER" id="PTHR14514">
    <property type="entry name" value="PKA ANCHORING PROTEIN"/>
    <property type="match status" value="1"/>
</dbReference>
<accession>A0ABQ9EVM2</accession>
<reference evidence="7 8" key="1">
    <citation type="submission" date="2022-12" db="EMBL/GenBank/DDBJ databases">
        <title>Chromosome-level genome of Tegillarca granosa.</title>
        <authorList>
            <person name="Kim J."/>
        </authorList>
    </citation>
    <scope>NUCLEOTIDE SEQUENCE [LARGE SCALE GENOMIC DNA]</scope>
    <source>
        <strain evidence="7">Teg-2019</strain>
        <tissue evidence="7">Adductor muscle</tissue>
    </source>
</reference>
<keyword evidence="5" id="KW-0539">Nucleus</keyword>
<evidence type="ECO:0000313" key="7">
    <source>
        <dbReference type="EMBL" id="KAJ8309203.1"/>
    </source>
</evidence>
<keyword evidence="8" id="KW-1185">Reference proteome</keyword>
<evidence type="ECO:0000313" key="8">
    <source>
        <dbReference type="Proteomes" id="UP001217089"/>
    </source>
</evidence>
<dbReference type="CDD" id="cd00176">
    <property type="entry name" value="SPEC"/>
    <property type="match status" value="1"/>
</dbReference>
<dbReference type="SMART" id="SM00150">
    <property type="entry name" value="SPEC"/>
    <property type="match status" value="3"/>
</dbReference>
<dbReference type="InterPro" id="IPR002017">
    <property type="entry name" value="Spectrin_repeat"/>
</dbReference>
<feature type="compositionally biased region" description="Low complexity" evidence="6">
    <location>
        <begin position="605"/>
        <end position="615"/>
    </location>
</feature>
<dbReference type="EMBL" id="JARBDR010000657">
    <property type="protein sequence ID" value="KAJ8309203.1"/>
    <property type="molecule type" value="Genomic_DNA"/>
</dbReference>
<comment type="caution">
    <text evidence="7">The sequence shown here is derived from an EMBL/GenBank/DDBJ whole genome shotgun (WGS) entry which is preliminary data.</text>
</comment>